<dbReference type="InterPro" id="IPR011009">
    <property type="entry name" value="Kinase-like_dom_sf"/>
</dbReference>
<dbReference type="STRING" id="147828.A0A4S2LEF2"/>
<keyword evidence="1" id="KW-0443">Lipid metabolism</keyword>
<accession>A0A4S2LEF2</accession>
<dbReference type="Gene3D" id="3.90.1200.10">
    <property type="match status" value="1"/>
</dbReference>
<dbReference type="Pfam" id="PF01633">
    <property type="entry name" value="Choline_kinase"/>
    <property type="match status" value="1"/>
</dbReference>
<dbReference type="GO" id="GO:0004305">
    <property type="term" value="F:ethanolamine kinase activity"/>
    <property type="evidence" value="ECO:0007669"/>
    <property type="project" value="UniProtKB-EC"/>
</dbReference>
<organism evidence="6 7">
    <name type="scientific">Opisthorchis felineus</name>
    <dbReference type="NCBI Taxonomy" id="147828"/>
    <lineage>
        <taxon>Eukaryota</taxon>
        <taxon>Metazoa</taxon>
        <taxon>Spiralia</taxon>
        <taxon>Lophotrochozoa</taxon>
        <taxon>Platyhelminthes</taxon>
        <taxon>Trematoda</taxon>
        <taxon>Digenea</taxon>
        <taxon>Opisthorchiida</taxon>
        <taxon>Opisthorchiata</taxon>
        <taxon>Opisthorchiidae</taxon>
        <taxon>Opisthorchis</taxon>
    </lineage>
</organism>
<dbReference type="PANTHER" id="PTHR22603">
    <property type="entry name" value="CHOLINE/ETHANOALAMINE KINASE"/>
    <property type="match status" value="1"/>
</dbReference>
<proteinExistence type="inferred from homology"/>
<dbReference type="EC" id="2.7.1.82" evidence="5"/>
<keyword evidence="1" id="KW-0444">Lipid biosynthesis</keyword>
<dbReference type="GO" id="GO:0006646">
    <property type="term" value="P:phosphatidylethanolamine biosynthetic process"/>
    <property type="evidence" value="ECO:0007669"/>
    <property type="project" value="TreeGrafter"/>
</dbReference>
<dbReference type="Proteomes" id="UP000308267">
    <property type="component" value="Unassembled WGS sequence"/>
</dbReference>
<keyword evidence="2" id="KW-1208">Phospholipid metabolism</keyword>
<evidence type="ECO:0000256" key="3">
    <source>
        <dbReference type="ARBA" id="ARBA00037883"/>
    </source>
</evidence>
<comment type="similarity">
    <text evidence="4">Belongs to the choline/ethanolamine kinase family.</text>
</comment>
<keyword evidence="7" id="KW-1185">Reference proteome</keyword>
<dbReference type="EMBL" id="SJOL01007889">
    <property type="protein sequence ID" value="TGZ61611.1"/>
    <property type="molecule type" value="Genomic_DNA"/>
</dbReference>
<evidence type="ECO:0000256" key="2">
    <source>
        <dbReference type="ARBA" id="ARBA00023264"/>
    </source>
</evidence>
<gene>
    <name evidence="6" type="ORF">CRM22_007912</name>
</gene>
<name>A0A4S2LEF2_OPIFE</name>
<dbReference type="CDD" id="cd05157">
    <property type="entry name" value="ETNK_euk"/>
    <property type="match status" value="1"/>
</dbReference>
<evidence type="ECO:0000313" key="7">
    <source>
        <dbReference type="Proteomes" id="UP000308267"/>
    </source>
</evidence>
<protein>
    <recommendedName>
        <fullName evidence="5">ethanolamine kinase</fullName>
        <ecNumber evidence="5">2.7.1.82</ecNumber>
    </recommendedName>
</protein>
<evidence type="ECO:0000256" key="5">
    <source>
        <dbReference type="ARBA" id="ARBA00038874"/>
    </source>
</evidence>
<evidence type="ECO:0000256" key="4">
    <source>
        <dbReference type="ARBA" id="ARBA00038211"/>
    </source>
</evidence>
<sequence length="414" mass="46337">MTCLELRCKLANYVDVTFEGPTDGLAAQALLRHIFPKTDCCVVDMKVLDDGLSNKLVLLTCDKQPSAHSCARKSLLVRIYGLVTNSLIDRTMELLCMTAFHAHGGMPKVYAVFNNGIAYSFIPGRTLPPTDLGSPKYWRLIASELAQFHCLLVRDPLIQAYGRASAAPGPQDCVTFPRLYAWISLLKTKSGTNGFCEHRLPSISDLLHEVDEMASILQHASTPIVLCHNDLLAGNIIISPDEKSVHFIDLEYSGFARAAADIGNHFCEYAGVDHPDYTNYPSLPFQRDWMRCYLQHVRDFQTHCPPPDSDLVVNGSVNGDQVPVKGDTSSFFLEDDPITTTVGIDQWLREVNYFALVAHLTWSIWAAVRSCDDEHKFNFSAYSMTRINEYHRMKKIVLATFVEGQNAPEDFVIP</sequence>
<dbReference type="AlphaFoldDB" id="A0A4S2LEF2"/>
<reference evidence="6 7" key="1">
    <citation type="journal article" date="2019" name="BMC Genomics">
        <title>New insights from Opisthorchis felineus genome: update on genomics of the epidemiologically important liver flukes.</title>
        <authorList>
            <person name="Ershov N.I."/>
            <person name="Mordvinov V.A."/>
            <person name="Prokhortchouk E.B."/>
            <person name="Pakharukova M.Y."/>
            <person name="Gunbin K.V."/>
            <person name="Ustyantsev K."/>
            <person name="Genaev M.A."/>
            <person name="Blinov A.G."/>
            <person name="Mazur A."/>
            <person name="Boulygina E."/>
            <person name="Tsygankova S."/>
            <person name="Khrameeva E."/>
            <person name="Chekanov N."/>
            <person name="Fan G."/>
            <person name="Xiao A."/>
            <person name="Zhang H."/>
            <person name="Xu X."/>
            <person name="Yang H."/>
            <person name="Solovyev V."/>
            <person name="Lee S.M."/>
            <person name="Liu X."/>
            <person name="Afonnikov D.A."/>
            <person name="Skryabin K.G."/>
        </authorList>
    </citation>
    <scope>NUCLEOTIDE SEQUENCE [LARGE SCALE GENOMIC DNA]</scope>
    <source>
        <strain evidence="6">AK-0245</strain>
        <tissue evidence="6">Whole organism</tissue>
    </source>
</reference>
<dbReference type="OrthoDB" id="10267235at2759"/>
<comment type="pathway">
    <text evidence="3">Phospholipid metabolism; phosphatidylethanolamine biosynthesis; phosphatidylethanolamine from ethanolamine: step 1/3.</text>
</comment>
<comment type="caution">
    <text evidence="6">The sequence shown here is derived from an EMBL/GenBank/DDBJ whole genome shotgun (WGS) entry which is preliminary data.</text>
</comment>
<dbReference type="SUPFAM" id="SSF56112">
    <property type="entry name" value="Protein kinase-like (PK-like)"/>
    <property type="match status" value="1"/>
</dbReference>
<evidence type="ECO:0000256" key="1">
    <source>
        <dbReference type="ARBA" id="ARBA00023209"/>
    </source>
</evidence>
<keyword evidence="1" id="KW-0594">Phospholipid biosynthesis</keyword>
<dbReference type="GO" id="GO:0005737">
    <property type="term" value="C:cytoplasm"/>
    <property type="evidence" value="ECO:0007669"/>
    <property type="project" value="TreeGrafter"/>
</dbReference>
<dbReference type="PANTHER" id="PTHR22603:SF66">
    <property type="entry name" value="ETHANOLAMINE KINASE"/>
    <property type="match status" value="1"/>
</dbReference>
<evidence type="ECO:0000313" key="6">
    <source>
        <dbReference type="EMBL" id="TGZ61611.1"/>
    </source>
</evidence>